<keyword evidence="1" id="KW-0812">Transmembrane</keyword>
<accession>A0ABU8RUJ8</accession>
<organism evidence="2 3">
    <name type="scientific">Novosphingobium anseongense</name>
    <dbReference type="NCBI Taxonomy" id="3133436"/>
    <lineage>
        <taxon>Bacteria</taxon>
        <taxon>Pseudomonadati</taxon>
        <taxon>Pseudomonadota</taxon>
        <taxon>Alphaproteobacteria</taxon>
        <taxon>Sphingomonadales</taxon>
        <taxon>Sphingomonadaceae</taxon>
        <taxon>Novosphingobium</taxon>
    </lineage>
</organism>
<feature type="transmembrane region" description="Helical" evidence="1">
    <location>
        <begin position="62"/>
        <end position="82"/>
    </location>
</feature>
<gene>
    <name evidence="2" type="ORF">WG901_08865</name>
</gene>
<keyword evidence="1" id="KW-1133">Transmembrane helix</keyword>
<evidence type="ECO:0000313" key="3">
    <source>
        <dbReference type="Proteomes" id="UP001361239"/>
    </source>
</evidence>
<dbReference type="Proteomes" id="UP001361239">
    <property type="component" value="Unassembled WGS sequence"/>
</dbReference>
<name>A0ABU8RUJ8_9SPHN</name>
<reference evidence="2 3" key="1">
    <citation type="submission" date="2024-03" db="EMBL/GenBank/DDBJ databases">
        <authorList>
            <person name="Jo J.-H."/>
        </authorList>
    </citation>
    <scope>NUCLEOTIDE SEQUENCE [LARGE SCALE GENOMIC DNA]</scope>
    <source>
        <strain evidence="2 3">PS1R-30</strain>
    </source>
</reference>
<dbReference type="EMBL" id="JBBHJZ010000002">
    <property type="protein sequence ID" value="MEJ5976742.1"/>
    <property type="molecule type" value="Genomic_DNA"/>
</dbReference>
<protein>
    <submittedName>
        <fullName evidence="2">DUF1294 domain-containing protein</fullName>
    </submittedName>
</protein>
<keyword evidence="1" id="KW-0472">Membrane</keyword>
<keyword evidence="3" id="KW-1185">Reference proteome</keyword>
<proteinExistence type="predicted"/>
<feature type="transmembrane region" description="Helical" evidence="1">
    <location>
        <begin position="31"/>
        <end position="50"/>
    </location>
</feature>
<dbReference type="Pfam" id="PF06961">
    <property type="entry name" value="DUF1294"/>
    <property type="match status" value="1"/>
</dbReference>
<comment type="caution">
    <text evidence="2">The sequence shown here is derived from an EMBL/GenBank/DDBJ whole genome shotgun (WGS) entry which is preliminary data.</text>
</comment>
<dbReference type="InterPro" id="IPR010718">
    <property type="entry name" value="DUF1294"/>
</dbReference>
<dbReference type="RefSeq" id="WP_339586704.1">
    <property type="nucleotide sequence ID" value="NZ_JBBHJZ010000002.1"/>
</dbReference>
<evidence type="ECO:0000313" key="2">
    <source>
        <dbReference type="EMBL" id="MEJ5976742.1"/>
    </source>
</evidence>
<sequence length="84" mass="9344">MATINFITFAAFGIDKTLAEAQRRRVRESTLLWFAALGGTPGAYVGRALFRHKTRKQPFSRRLHAVAAFQLLLLAGALAWAVTR</sequence>
<evidence type="ECO:0000256" key="1">
    <source>
        <dbReference type="SAM" id="Phobius"/>
    </source>
</evidence>